<comment type="caution">
    <text evidence="1">The sequence shown here is derived from an EMBL/GenBank/DDBJ whole genome shotgun (WGS) entry which is preliminary data.</text>
</comment>
<accession>A0ABQ9I3A4</accession>
<keyword evidence="2" id="KW-1185">Reference proteome</keyword>
<gene>
    <name evidence="1" type="ORF">PR048_010631</name>
</gene>
<dbReference type="Gene3D" id="3.90.79.10">
    <property type="entry name" value="Nucleoside Triphosphate Pyrophosphohydrolase"/>
    <property type="match status" value="1"/>
</dbReference>
<dbReference type="Proteomes" id="UP001159363">
    <property type="component" value="Chromosome 3"/>
</dbReference>
<reference evidence="1 2" key="1">
    <citation type="submission" date="2023-02" db="EMBL/GenBank/DDBJ databases">
        <title>LHISI_Scaffold_Assembly.</title>
        <authorList>
            <person name="Stuart O.P."/>
            <person name="Cleave R."/>
            <person name="Magrath M.J.L."/>
            <person name="Mikheyev A.S."/>
        </authorList>
    </citation>
    <scope>NUCLEOTIDE SEQUENCE [LARGE SCALE GENOMIC DNA]</scope>
    <source>
        <strain evidence="1">Daus_M_001</strain>
        <tissue evidence="1">Leg muscle</tissue>
    </source>
</reference>
<organism evidence="1 2">
    <name type="scientific">Dryococelus australis</name>
    <dbReference type="NCBI Taxonomy" id="614101"/>
    <lineage>
        <taxon>Eukaryota</taxon>
        <taxon>Metazoa</taxon>
        <taxon>Ecdysozoa</taxon>
        <taxon>Arthropoda</taxon>
        <taxon>Hexapoda</taxon>
        <taxon>Insecta</taxon>
        <taxon>Pterygota</taxon>
        <taxon>Neoptera</taxon>
        <taxon>Polyneoptera</taxon>
        <taxon>Phasmatodea</taxon>
        <taxon>Verophasmatodea</taxon>
        <taxon>Anareolatae</taxon>
        <taxon>Phasmatidae</taxon>
        <taxon>Eurycanthinae</taxon>
        <taxon>Dryococelus</taxon>
    </lineage>
</organism>
<evidence type="ECO:0000313" key="1">
    <source>
        <dbReference type="EMBL" id="KAJ8891117.1"/>
    </source>
</evidence>
<sequence length="83" mass="9653">MANTGDYSWGHLASTEHFGRESKNYLTLNRNDLQEPLYKDCTQAAHCMFYARSEKKIFDVYDPRMIILGEMGDIVVDEQEKES</sequence>
<proteinExistence type="predicted"/>
<name>A0ABQ9I3A4_9NEOP</name>
<dbReference type="EMBL" id="JARBHB010000003">
    <property type="protein sequence ID" value="KAJ8891117.1"/>
    <property type="molecule type" value="Genomic_DNA"/>
</dbReference>
<evidence type="ECO:0000313" key="2">
    <source>
        <dbReference type="Proteomes" id="UP001159363"/>
    </source>
</evidence>
<protein>
    <submittedName>
        <fullName evidence="1">Uncharacterized protein</fullName>
    </submittedName>
</protein>